<evidence type="ECO:0000256" key="1">
    <source>
        <dbReference type="ARBA" id="ARBA00022723"/>
    </source>
</evidence>
<comment type="caution">
    <text evidence="7">The sequence shown here is derived from an EMBL/GenBank/DDBJ whole genome shotgun (WGS) entry which is preliminary data.</text>
</comment>
<evidence type="ECO:0000313" key="8">
    <source>
        <dbReference type="Proteomes" id="UP000593564"/>
    </source>
</evidence>
<proteinExistence type="predicted"/>
<dbReference type="PANTHER" id="PTHR46033:SF8">
    <property type="entry name" value="PROTEIN MAINTENANCE OF MERISTEMS-LIKE"/>
    <property type="match status" value="1"/>
</dbReference>
<organism evidence="7 8">
    <name type="scientific">Camellia sinensis</name>
    <name type="common">Tea plant</name>
    <name type="synonym">Thea sinensis</name>
    <dbReference type="NCBI Taxonomy" id="4442"/>
    <lineage>
        <taxon>Eukaryota</taxon>
        <taxon>Viridiplantae</taxon>
        <taxon>Streptophyta</taxon>
        <taxon>Embryophyta</taxon>
        <taxon>Tracheophyta</taxon>
        <taxon>Spermatophyta</taxon>
        <taxon>Magnoliopsida</taxon>
        <taxon>eudicotyledons</taxon>
        <taxon>Gunneridae</taxon>
        <taxon>Pentapetalae</taxon>
        <taxon>asterids</taxon>
        <taxon>Ericales</taxon>
        <taxon>Theaceae</taxon>
        <taxon>Camellia</taxon>
    </lineage>
</organism>
<evidence type="ECO:0000256" key="2">
    <source>
        <dbReference type="ARBA" id="ARBA00022771"/>
    </source>
</evidence>
<evidence type="ECO:0000256" key="3">
    <source>
        <dbReference type="ARBA" id="ARBA00022833"/>
    </source>
</evidence>
<sequence length="1580" mass="180076">MATVPIIFYWGGNIIRDPDEGVSYDAEPKGIYMVQLGTTLGNLEEMFMSKVASYGETVRLIFKCRYPYRQWQATSKYKILPINDDEALNTVLSIGGNFEPPNCLEVYIQKEVVQNLPNITQMDSHPFTTLLTHGVDTTAFQSPMYESNECYAAGYTQQTFHSHGGESSSHGGYETEFHNNTQDVPTYSHHTTPVEVAGNMAETVNFVQFADSDMYGPDVALDNDDNEMCDEENLLGGSDDDDDDKEDDVDAPVNIQNAPIPLRPEIPFFENIHMGGDFDISNRDVVPRNRIWNAENPELDKGMVFVDKKQLVHAVKLYHATNNREYKVVTSKRDVWNEPDMPIKNVIEDIKKSMNYTIHYKKAWHARAKAIRMVFGDWDESYMMLPKFMYALQTSNPGTIVQWKHRYTRNTTIMPVFHFVFWSFKPVIDGFRHCRPVITIDGTFLYGKYTGVLLVATIVTANGKVLPLAFAVVDKESLESWSFFISNIKEHIVMDRQGVTLISDRAESILAAVRRHWLNPSLQFVGYHRHCLRHVCSNFNTTFRNKELKQLLWKAGSAHQRRKCNGYLQQIQAIDQEAITWVYKMNPEEWALSYDGGHRWGVLTSNDAECFNSVLKGARNLPISAMVEFTFRRLVKYFDEMGAQAELDVRNEFQYPRQMQKAIEDGIARANTFKLISYDRPRRVFEVQTSFRHGRGRNTQIVQMNQPTCSCGKYEIRHYPCSHMLAVMSECGDNPFEYVDLVYRLPVYMRVWETKFNPIPHQDYWADPQWTLMPNVLRLRQVKRGRASMSRIPNEMDISDRRLTARCSECQQTGHDRRTGFMAHLPDEVPLLSHPHRADSIWEDPDQSRTVVACRRGDSGLWDRPLDHRVLQCLLRAGFYGVYRIGHIRLDHPLITALVERWRTETHTFHFPTGEATVTLQDVSVLYGLRIDGRAVTGLDPSLTTEKWIALCAELLGVAPTPADLQAGRVRVRWLSEHFQGDFPDDPADELVQQHARAYILWLIGGVLLPDKSQNLLKLMYLPLLRDIDVIGQYSWGAAALACLYRMLCRATQVGVTQIGGPLVLLQIWAWERLIRIAPSRRQLVGPGEVPIGQGDMQMPPGPRGSRWRVDMSHEVVSTHVVVVYRDQLDRMIDGEPYADVLHTLPDYCRLGEDIWMARVPLICFDVVEWHLPDRVLRQFGRVQAVPDRCNTEWRLHATDRRGRASTDWSQHHMRYIQLWDARRDTIVQADWSDGVLPSPDPYMLWYRRHTHLLVGNPSHLSEAGYQGVGPSLESLVVRAGRSYHLAEDAIFRRDGQLGLQALVEIRELLYEGIQHAHRVDRLHFGDYGVHTAADAPDTSVPSTSVPSSSAPATAGPSTSVTPPHDTPYISPYSPHVHLTQHADPDPDWSPPRFMHDVITPPTQLHPTFLGSTSTAPRFTHDVATPPTQLPPAFMGTTSTAPRSTHDAVLTDISHIDDEGHIEPPPEREGEVMVVGDVAAEVGVRAEAEVGVQLQIVIQLHQTREWEFHSSQQYLIYRHRQDQGHQMQERGGHTHTHTHRLHRQSVEGRMQGRECQIFRECTVGDRGGRSTVGVVGLGAG</sequence>
<dbReference type="GO" id="GO:0008270">
    <property type="term" value="F:zinc ion binding"/>
    <property type="evidence" value="ECO:0007669"/>
    <property type="project" value="UniProtKB-KW"/>
</dbReference>
<dbReference type="EMBL" id="JACBKZ010000014">
    <property type="protein sequence ID" value="KAF5934352.1"/>
    <property type="molecule type" value="Genomic_DNA"/>
</dbReference>
<dbReference type="InterPro" id="IPR044824">
    <property type="entry name" value="MAIN-like"/>
</dbReference>
<feature type="compositionally biased region" description="Acidic residues" evidence="5">
    <location>
        <begin position="221"/>
        <end position="250"/>
    </location>
</feature>
<protein>
    <recommendedName>
        <fullName evidence="6">SWIM-type domain-containing protein</fullName>
    </recommendedName>
</protein>
<reference evidence="7 8" key="2">
    <citation type="submission" date="2020-07" db="EMBL/GenBank/DDBJ databases">
        <title>Genome assembly of wild tea tree DASZ reveals pedigree and selection history of tea varieties.</title>
        <authorList>
            <person name="Zhang W."/>
        </authorList>
    </citation>
    <scope>NUCLEOTIDE SEQUENCE [LARGE SCALE GENOMIC DNA]</scope>
    <source>
        <strain evidence="8">cv. G240</strain>
        <tissue evidence="7">Leaf</tissue>
    </source>
</reference>
<feature type="compositionally biased region" description="Basic residues" evidence="5">
    <location>
        <begin position="1533"/>
        <end position="1543"/>
    </location>
</feature>
<evidence type="ECO:0000313" key="7">
    <source>
        <dbReference type="EMBL" id="KAF5934352.1"/>
    </source>
</evidence>
<dbReference type="PROSITE" id="PS50966">
    <property type="entry name" value="ZF_SWIM"/>
    <property type="match status" value="1"/>
</dbReference>
<keyword evidence="1" id="KW-0479">Metal-binding</keyword>
<dbReference type="Pfam" id="PF10551">
    <property type="entry name" value="MULE"/>
    <property type="match status" value="1"/>
</dbReference>
<evidence type="ECO:0000256" key="4">
    <source>
        <dbReference type="PROSITE-ProRule" id="PRU00325"/>
    </source>
</evidence>
<dbReference type="Proteomes" id="UP000593564">
    <property type="component" value="Unassembled WGS sequence"/>
</dbReference>
<dbReference type="GO" id="GO:0010073">
    <property type="term" value="P:meristem maintenance"/>
    <property type="evidence" value="ECO:0007669"/>
    <property type="project" value="InterPro"/>
</dbReference>
<feature type="region of interest" description="Disordered" evidence="5">
    <location>
        <begin position="217"/>
        <end position="250"/>
    </location>
</feature>
<dbReference type="InterPro" id="IPR019557">
    <property type="entry name" value="AminoTfrase-like_pln_mobile"/>
</dbReference>
<evidence type="ECO:0000259" key="6">
    <source>
        <dbReference type="PROSITE" id="PS50966"/>
    </source>
</evidence>
<reference evidence="8" key="1">
    <citation type="journal article" date="2020" name="Nat. Commun.">
        <title>Genome assembly of wild tea tree DASZ reveals pedigree and selection history of tea varieties.</title>
        <authorList>
            <person name="Zhang W."/>
            <person name="Zhang Y."/>
            <person name="Qiu H."/>
            <person name="Guo Y."/>
            <person name="Wan H."/>
            <person name="Zhang X."/>
            <person name="Scossa F."/>
            <person name="Alseekh S."/>
            <person name="Zhang Q."/>
            <person name="Wang P."/>
            <person name="Xu L."/>
            <person name="Schmidt M.H."/>
            <person name="Jia X."/>
            <person name="Li D."/>
            <person name="Zhu A."/>
            <person name="Guo F."/>
            <person name="Chen W."/>
            <person name="Ni D."/>
            <person name="Usadel B."/>
            <person name="Fernie A.R."/>
            <person name="Wen W."/>
        </authorList>
    </citation>
    <scope>NUCLEOTIDE SEQUENCE [LARGE SCALE GENOMIC DNA]</scope>
    <source>
        <strain evidence="8">cv. G240</strain>
    </source>
</reference>
<feature type="region of interest" description="Disordered" evidence="5">
    <location>
        <begin position="1527"/>
        <end position="1547"/>
    </location>
</feature>
<dbReference type="InterPro" id="IPR007527">
    <property type="entry name" value="Znf_SWIM"/>
</dbReference>
<dbReference type="InterPro" id="IPR006564">
    <property type="entry name" value="Znf_PMZ"/>
</dbReference>
<gene>
    <name evidence="7" type="ORF">HYC85_030523</name>
</gene>
<keyword evidence="2 4" id="KW-0863">Zinc-finger</keyword>
<keyword evidence="8" id="KW-1185">Reference proteome</keyword>
<accession>A0A7J7G135</accession>
<dbReference type="Pfam" id="PF04434">
    <property type="entry name" value="SWIM"/>
    <property type="match status" value="1"/>
</dbReference>
<feature type="compositionally biased region" description="Low complexity" evidence="5">
    <location>
        <begin position="1339"/>
        <end position="1364"/>
    </location>
</feature>
<dbReference type="SMART" id="SM00575">
    <property type="entry name" value="ZnF_PMZ"/>
    <property type="match status" value="1"/>
</dbReference>
<dbReference type="InterPro" id="IPR018289">
    <property type="entry name" value="MULE_transposase_dom"/>
</dbReference>
<feature type="domain" description="SWIM-type" evidence="6">
    <location>
        <begin position="685"/>
        <end position="732"/>
    </location>
</feature>
<feature type="region of interest" description="Disordered" evidence="5">
    <location>
        <begin position="1336"/>
        <end position="1386"/>
    </location>
</feature>
<dbReference type="PANTHER" id="PTHR46033">
    <property type="entry name" value="PROTEIN MAIN-LIKE 2"/>
    <property type="match status" value="1"/>
</dbReference>
<dbReference type="Pfam" id="PF10536">
    <property type="entry name" value="PMD"/>
    <property type="match status" value="1"/>
</dbReference>
<evidence type="ECO:0000256" key="5">
    <source>
        <dbReference type="SAM" id="MobiDB-lite"/>
    </source>
</evidence>
<name>A0A7J7G135_CAMSI</name>
<keyword evidence="3" id="KW-0862">Zinc</keyword>